<evidence type="ECO:0000313" key="7">
    <source>
        <dbReference type="EMBL" id="BBI98438.1"/>
    </source>
</evidence>
<evidence type="ECO:0000313" key="8">
    <source>
        <dbReference type="Proteomes" id="UP001319121"/>
    </source>
</evidence>
<sequence>MTTKKVGVEKTARSGTRRTRKQDSVPHPSSDLASPLTPNDHPELVFGLVGPVGVNLDPVISVLTKELKALNYKAETIRLSKQIEAFFSSDHRKEAEDKRISNLMTEGTRLRTESKRGDAVALLGIAEIMRIREEKFGEHAEENNAYILQSLKHPHEIETLRNVYGKGFFLISVYSPREMRVTALADRISKSQFGSSKNARAKAEELVERDELEESLSLGQDVKDAFPLADLFVDGRNKPSLEAQISRFLQLLFGNVFHTPSRNEHGMYHARSAALRSADLNRQVGAAILTNEGDLVAVGCNEVPKAGGDLYWPGDKGDARDFQKGIDAMAEERTQVLGELLERFSNHGLLSNVGKSKLDNLVQDLVSGNKKDVLKGTRVMNLLEFGRSVHAEMAALMSAARLGISVRGATLFCTTFPCHMCARHIVASGITRVVYVEPYPKSKAKQLHQDSISVDPLVPSTDHVNFEPFEGIAPRRYQDIFDARDSRKDAEGRAIDWRQDPKPRFLRFMNTYRDLETAIVANEIPLLAEKLQVSLSLDLNEPNP</sequence>
<dbReference type="PANTHER" id="PTHR11086">
    <property type="entry name" value="DEOXYCYTIDYLATE DEAMINASE-RELATED"/>
    <property type="match status" value="1"/>
</dbReference>
<dbReference type="PROSITE" id="PS00903">
    <property type="entry name" value="CYT_DCMP_DEAMINASES_1"/>
    <property type="match status" value="1"/>
</dbReference>
<evidence type="ECO:0000256" key="1">
    <source>
        <dbReference type="ARBA" id="ARBA00006576"/>
    </source>
</evidence>
<feature type="compositionally biased region" description="Basic and acidic residues" evidence="5">
    <location>
        <begin position="1"/>
        <end position="12"/>
    </location>
</feature>
<accession>A0AAN1SX44</accession>
<dbReference type="EMBL" id="AP019536">
    <property type="protein sequence ID" value="BBI98438.1"/>
    <property type="molecule type" value="Genomic_DNA"/>
</dbReference>
<proteinExistence type="inferred from homology"/>
<keyword evidence="2" id="KW-0479">Metal-binding</keyword>
<evidence type="ECO:0000256" key="2">
    <source>
        <dbReference type="ARBA" id="ARBA00022723"/>
    </source>
</evidence>
<dbReference type="Gene3D" id="3.40.50.300">
    <property type="entry name" value="P-loop containing nucleotide triphosphate hydrolases"/>
    <property type="match status" value="1"/>
</dbReference>
<keyword evidence="4" id="KW-0862">Zinc</keyword>
<dbReference type="InterPro" id="IPR016193">
    <property type="entry name" value="Cytidine_deaminase-like"/>
</dbReference>
<evidence type="ECO:0000256" key="3">
    <source>
        <dbReference type="ARBA" id="ARBA00022801"/>
    </source>
</evidence>
<dbReference type="InterPro" id="IPR016192">
    <property type="entry name" value="APOBEC/CMP_deaminase_Zn-bd"/>
</dbReference>
<feature type="region of interest" description="Disordered" evidence="5">
    <location>
        <begin position="1"/>
        <end position="38"/>
    </location>
</feature>
<dbReference type="RefSeq" id="WP_212786082.1">
    <property type="nucleotide sequence ID" value="NZ_AP019536.1"/>
</dbReference>
<dbReference type="GO" id="GO:0004132">
    <property type="term" value="F:dCMP deaminase activity"/>
    <property type="evidence" value="ECO:0007669"/>
    <property type="project" value="TreeGrafter"/>
</dbReference>
<reference evidence="7 8" key="1">
    <citation type="submission" date="2019-03" db="EMBL/GenBank/DDBJ databases">
        <title>Complete genome sequence of Ferrigenium kumadai strain An22, a microaerophilic iron-oxidizing bacterium isolated from a paddy field soil.</title>
        <authorList>
            <person name="Watanabe T."/>
            <person name="Asakawa S."/>
        </authorList>
    </citation>
    <scope>NUCLEOTIDE SEQUENCE [LARGE SCALE GENOMIC DNA]</scope>
    <source>
        <strain evidence="7 8">An22</strain>
    </source>
</reference>
<dbReference type="Proteomes" id="UP001319121">
    <property type="component" value="Chromosome"/>
</dbReference>
<dbReference type="InterPro" id="IPR027417">
    <property type="entry name" value="P-loop_NTPase"/>
</dbReference>
<dbReference type="GO" id="GO:0005737">
    <property type="term" value="C:cytoplasm"/>
    <property type="evidence" value="ECO:0007669"/>
    <property type="project" value="TreeGrafter"/>
</dbReference>
<evidence type="ECO:0000259" key="6">
    <source>
        <dbReference type="PROSITE" id="PS51747"/>
    </source>
</evidence>
<keyword evidence="8" id="KW-1185">Reference proteome</keyword>
<gene>
    <name evidence="7" type="ORF">FGKAn22_01310</name>
</gene>
<organism evidence="7 8">
    <name type="scientific">Ferrigenium kumadai</name>
    <dbReference type="NCBI Taxonomy" id="1682490"/>
    <lineage>
        <taxon>Bacteria</taxon>
        <taxon>Pseudomonadati</taxon>
        <taxon>Pseudomonadota</taxon>
        <taxon>Betaproteobacteria</taxon>
        <taxon>Nitrosomonadales</taxon>
        <taxon>Gallionellaceae</taxon>
        <taxon>Ferrigenium</taxon>
    </lineage>
</organism>
<dbReference type="PANTHER" id="PTHR11086:SF18">
    <property type="entry name" value="DEOXYCYTIDYLATE DEAMINASE"/>
    <property type="match status" value="1"/>
</dbReference>
<dbReference type="InterPro" id="IPR002125">
    <property type="entry name" value="CMP_dCMP_dom"/>
</dbReference>
<dbReference type="Pfam" id="PF00383">
    <property type="entry name" value="dCMP_cyt_deam_1"/>
    <property type="match status" value="1"/>
</dbReference>
<dbReference type="AlphaFoldDB" id="A0AAN1SX44"/>
<evidence type="ECO:0000256" key="4">
    <source>
        <dbReference type="ARBA" id="ARBA00022833"/>
    </source>
</evidence>
<dbReference type="PROSITE" id="PS51747">
    <property type="entry name" value="CYT_DCMP_DEAMINASES_2"/>
    <property type="match status" value="1"/>
</dbReference>
<dbReference type="Gene3D" id="3.40.140.10">
    <property type="entry name" value="Cytidine Deaminase, domain 2"/>
    <property type="match status" value="1"/>
</dbReference>
<dbReference type="GO" id="GO:0008270">
    <property type="term" value="F:zinc ion binding"/>
    <property type="evidence" value="ECO:0007669"/>
    <property type="project" value="InterPro"/>
</dbReference>
<dbReference type="NCBIfam" id="NF041025">
    <property type="entry name" value="antiphage_deaminase"/>
    <property type="match status" value="1"/>
</dbReference>
<feature type="domain" description="CMP/dCMP-type deaminase" evidence="6">
    <location>
        <begin position="261"/>
        <end position="455"/>
    </location>
</feature>
<protein>
    <submittedName>
        <fullName evidence="7">Cytidine deaminase</fullName>
    </submittedName>
</protein>
<comment type="similarity">
    <text evidence="1">Belongs to the cytidine and deoxycytidylate deaminase family.</text>
</comment>
<dbReference type="InterPro" id="IPR015517">
    <property type="entry name" value="dCMP_deaminase-rel"/>
</dbReference>
<keyword evidence="3" id="KW-0378">Hydrolase</keyword>
<dbReference type="SUPFAM" id="SSF53927">
    <property type="entry name" value="Cytidine deaminase-like"/>
    <property type="match status" value="1"/>
</dbReference>
<dbReference type="KEGG" id="fku:FGKAn22_01310"/>
<name>A0AAN1SX44_9PROT</name>
<evidence type="ECO:0000256" key="5">
    <source>
        <dbReference type="SAM" id="MobiDB-lite"/>
    </source>
</evidence>